<proteinExistence type="predicted"/>
<keyword evidence="2" id="KW-1185">Reference proteome</keyword>
<gene>
    <name evidence="1" type="ORF">BDV26DRAFT_257326</name>
</gene>
<reference evidence="1 2" key="1">
    <citation type="submission" date="2019-04" db="EMBL/GenBank/DDBJ databases">
        <title>Friends and foes A comparative genomics studyof 23 Aspergillus species from section Flavi.</title>
        <authorList>
            <consortium name="DOE Joint Genome Institute"/>
            <person name="Kjaerbolling I."/>
            <person name="Vesth T."/>
            <person name="Frisvad J.C."/>
            <person name="Nybo J.L."/>
            <person name="Theobald S."/>
            <person name="Kildgaard S."/>
            <person name="Isbrandt T."/>
            <person name="Kuo A."/>
            <person name="Sato A."/>
            <person name="Lyhne E.K."/>
            <person name="Kogle M.E."/>
            <person name="Wiebenga A."/>
            <person name="Kun R.S."/>
            <person name="Lubbers R.J."/>
            <person name="Makela M.R."/>
            <person name="Barry K."/>
            <person name="Chovatia M."/>
            <person name="Clum A."/>
            <person name="Daum C."/>
            <person name="Haridas S."/>
            <person name="He G."/>
            <person name="LaButti K."/>
            <person name="Lipzen A."/>
            <person name="Mondo S."/>
            <person name="Riley R."/>
            <person name="Salamov A."/>
            <person name="Simmons B.A."/>
            <person name="Magnuson J.K."/>
            <person name="Henrissat B."/>
            <person name="Mortensen U.H."/>
            <person name="Larsen T.O."/>
            <person name="Devries R.P."/>
            <person name="Grigoriev I.V."/>
            <person name="Machida M."/>
            <person name="Baker S.E."/>
            <person name="Andersen M.R."/>
        </authorList>
    </citation>
    <scope>NUCLEOTIDE SEQUENCE [LARGE SCALE GENOMIC DNA]</scope>
    <source>
        <strain evidence="1 2">IBT 29228</strain>
    </source>
</reference>
<accession>A0A5N7BG33</accession>
<sequence>MALIYLARFCSHHRLYGQCSAVLAAVLYVHFLNGRSISLLMPKQIRLQPQRPARFAHLEKDIIGEHGWLLPYYLTLISKCVGCAVFALQHFL</sequence>
<feature type="non-terminal residue" evidence="1">
    <location>
        <position position="92"/>
    </location>
</feature>
<protein>
    <submittedName>
        <fullName evidence="1">Uncharacterized protein</fullName>
    </submittedName>
</protein>
<dbReference type="OrthoDB" id="3549294at2759"/>
<evidence type="ECO:0000313" key="1">
    <source>
        <dbReference type="EMBL" id="KAE8380587.1"/>
    </source>
</evidence>
<dbReference type="EMBL" id="ML736180">
    <property type="protein sequence ID" value="KAE8380587.1"/>
    <property type="molecule type" value="Genomic_DNA"/>
</dbReference>
<name>A0A5N7BG33_9EURO</name>
<dbReference type="Proteomes" id="UP000326198">
    <property type="component" value="Unassembled WGS sequence"/>
</dbReference>
<evidence type="ECO:0000313" key="2">
    <source>
        <dbReference type="Proteomes" id="UP000326198"/>
    </source>
</evidence>
<dbReference type="AlphaFoldDB" id="A0A5N7BG33"/>
<organism evidence="1 2">
    <name type="scientific">Aspergillus bertholletiae</name>
    <dbReference type="NCBI Taxonomy" id="1226010"/>
    <lineage>
        <taxon>Eukaryota</taxon>
        <taxon>Fungi</taxon>
        <taxon>Dikarya</taxon>
        <taxon>Ascomycota</taxon>
        <taxon>Pezizomycotina</taxon>
        <taxon>Eurotiomycetes</taxon>
        <taxon>Eurotiomycetidae</taxon>
        <taxon>Eurotiales</taxon>
        <taxon>Aspergillaceae</taxon>
        <taxon>Aspergillus</taxon>
        <taxon>Aspergillus subgen. Circumdati</taxon>
    </lineage>
</organism>